<evidence type="ECO:0000256" key="1">
    <source>
        <dbReference type="ARBA" id="ARBA00023125"/>
    </source>
</evidence>
<keyword evidence="1 3" id="KW-0238">DNA-binding</keyword>
<gene>
    <name evidence="3" type="ORF">LEP1GSC125_3867</name>
</gene>
<organism evidence="3 4">
    <name type="scientific">Leptospira mayottensis 200901122</name>
    <dbReference type="NCBI Taxonomy" id="1193010"/>
    <lineage>
        <taxon>Bacteria</taxon>
        <taxon>Pseudomonadati</taxon>
        <taxon>Spirochaetota</taxon>
        <taxon>Spirochaetia</taxon>
        <taxon>Leptospirales</taxon>
        <taxon>Leptospiraceae</taxon>
        <taxon>Leptospira</taxon>
    </lineage>
</organism>
<dbReference type="Pfam" id="PF01381">
    <property type="entry name" value="HTH_3"/>
    <property type="match status" value="1"/>
</dbReference>
<dbReference type="Gene3D" id="1.10.260.40">
    <property type="entry name" value="lambda repressor-like DNA-binding domains"/>
    <property type="match status" value="1"/>
</dbReference>
<protein>
    <submittedName>
        <fullName evidence="3">DNA-binding helix-turn-helix protein</fullName>
    </submittedName>
</protein>
<dbReference type="GO" id="GO:0003677">
    <property type="term" value="F:DNA binding"/>
    <property type="evidence" value="ECO:0007669"/>
    <property type="project" value="UniProtKB-KW"/>
</dbReference>
<proteinExistence type="predicted"/>
<evidence type="ECO:0000313" key="3">
    <source>
        <dbReference type="EMBL" id="EKR98838.1"/>
    </source>
</evidence>
<dbReference type="AlphaFoldDB" id="A0AA87MM68"/>
<dbReference type="InterPro" id="IPR010982">
    <property type="entry name" value="Lambda_DNA-bd_dom_sf"/>
</dbReference>
<accession>A0AA87MM68</accession>
<dbReference type="PANTHER" id="PTHR46558">
    <property type="entry name" value="TRACRIPTIONAL REGULATORY PROTEIN-RELATED-RELATED"/>
    <property type="match status" value="1"/>
</dbReference>
<dbReference type="CDD" id="cd00093">
    <property type="entry name" value="HTH_XRE"/>
    <property type="match status" value="1"/>
</dbReference>
<dbReference type="EMBL" id="AKWM02000066">
    <property type="protein sequence ID" value="EKR98838.1"/>
    <property type="molecule type" value="Genomic_DNA"/>
</dbReference>
<feature type="domain" description="HTH cro/C1-type" evidence="2">
    <location>
        <begin position="6"/>
        <end position="60"/>
    </location>
</feature>
<dbReference type="InterPro" id="IPR001387">
    <property type="entry name" value="Cro/C1-type_HTH"/>
</dbReference>
<dbReference type="SUPFAM" id="SSF47413">
    <property type="entry name" value="lambda repressor-like DNA-binding domains"/>
    <property type="match status" value="1"/>
</dbReference>
<reference evidence="3 4" key="1">
    <citation type="journal article" date="2014" name="Int. J. Syst. Evol. Microbiol.">
        <title>Leptospira mayottensis sp. nov., a pathogenic species of the genus Leptospira isolated from humans.</title>
        <authorList>
            <person name="Bourhy P."/>
            <person name="Collet L."/>
            <person name="Brisse S."/>
            <person name="Picardeau M."/>
        </authorList>
    </citation>
    <scope>NUCLEOTIDE SEQUENCE [LARGE SCALE GENOMIC DNA]</scope>
    <source>
        <strain evidence="3 4">200901122</strain>
    </source>
</reference>
<name>A0AA87MM68_9LEPT</name>
<sequence>MIHEVLRLLRVFHDLKAKDLAEKLSISPSYLSEIENGKKEPTLELLNKYSVVFNMPVSSIFLLSEGTEKQSDKKSFKGSLSKLIINFLHKVEGEENAHSSR</sequence>
<comment type="caution">
    <text evidence="3">The sequence shown here is derived from an EMBL/GenBank/DDBJ whole genome shotgun (WGS) entry which is preliminary data.</text>
</comment>
<dbReference type="SMART" id="SM00530">
    <property type="entry name" value="HTH_XRE"/>
    <property type="match status" value="1"/>
</dbReference>
<dbReference type="PANTHER" id="PTHR46558:SF4">
    <property type="entry name" value="DNA-BIDING PHAGE PROTEIN"/>
    <property type="match status" value="1"/>
</dbReference>
<dbReference type="RefSeq" id="WP_002756436.1">
    <property type="nucleotide sequence ID" value="NZ_AKWM02000066.1"/>
</dbReference>
<evidence type="ECO:0000313" key="4">
    <source>
        <dbReference type="Proteomes" id="UP000001343"/>
    </source>
</evidence>
<evidence type="ECO:0000259" key="2">
    <source>
        <dbReference type="PROSITE" id="PS50943"/>
    </source>
</evidence>
<dbReference type="PROSITE" id="PS50943">
    <property type="entry name" value="HTH_CROC1"/>
    <property type="match status" value="1"/>
</dbReference>
<dbReference type="Proteomes" id="UP000001343">
    <property type="component" value="Unassembled WGS sequence"/>
</dbReference>